<gene>
    <name evidence="1" type="ORF">PR048_030039</name>
</gene>
<proteinExistence type="predicted"/>
<name>A0ABQ9GAH5_9NEOP</name>
<dbReference type="Proteomes" id="UP001159363">
    <property type="component" value="Chromosome 13"/>
</dbReference>
<keyword evidence="2" id="KW-1185">Reference proteome</keyword>
<accession>A0ABQ9GAH5</accession>
<reference evidence="1 2" key="1">
    <citation type="submission" date="2023-02" db="EMBL/GenBank/DDBJ databases">
        <title>LHISI_Scaffold_Assembly.</title>
        <authorList>
            <person name="Stuart O.P."/>
            <person name="Cleave R."/>
            <person name="Magrath M.J.L."/>
            <person name="Mikheyev A.S."/>
        </authorList>
    </citation>
    <scope>NUCLEOTIDE SEQUENCE [LARGE SCALE GENOMIC DNA]</scope>
    <source>
        <strain evidence="1">Daus_M_001</strain>
        <tissue evidence="1">Leg muscle</tissue>
    </source>
</reference>
<organism evidence="1 2">
    <name type="scientific">Dryococelus australis</name>
    <dbReference type="NCBI Taxonomy" id="614101"/>
    <lineage>
        <taxon>Eukaryota</taxon>
        <taxon>Metazoa</taxon>
        <taxon>Ecdysozoa</taxon>
        <taxon>Arthropoda</taxon>
        <taxon>Hexapoda</taxon>
        <taxon>Insecta</taxon>
        <taxon>Pterygota</taxon>
        <taxon>Neoptera</taxon>
        <taxon>Polyneoptera</taxon>
        <taxon>Phasmatodea</taxon>
        <taxon>Verophasmatodea</taxon>
        <taxon>Anareolatae</taxon>
        <taxon>Phasmatidae</taxon>
        <taxon>Eurycanthinae</taxon>
        <taxon>Dryococelus</taxon>
    </lineage>
</organism>
<evidence type="ECO:0000313" key="2">
    <source>
        <dbReference type="Proteomes" id="UP001159363"/>
    </source>
</evidence>
<comment type="caution">
    <text evidence="1">The sequence shown here is derived from an EMBL/GenBank/DDBJ whole genome shotgun (WGS) entry which is preliminary data.</text>
</comment>
<protein>
    <submittedName>
        <fullName evidence="1">Uncharacterized protein</fullName>
    </submittedName>
</protein>
<evidence type="ECO:0000313" key="1">
    <source>
        <dbReference type="EMBL" id="KAJ8868511.1"/>
    </source>
</evidence>
<sequence length="361" mass="38833">MSWSAWAKIDFEEDTWGERFMPNIVRGASYSLRHVVALVALHTCQVQVSFASVRGAAVAERLACSLPTKANWVQSPAGGVSQVGIVPDYAVGRWVFWGFFRFPRPKSATPSMLIKSVTELRPTRSTSRRLSKVVYSHLPVDVSFPARAAVAELLAYSPPTKAIQDQSPAGSLPIFARGNRARRPTGRRVSSGYCVSPALSFRCCSVFISARSSVARTLEAMSLMVVCNSSSAFLMPSLSPWSGLTAPRGIRGADPVQLTQPPVPPASRCRVQPDVYEEADCAPAVALLVAGCTYAACHQQRSSAITAPAKEVSGDEEQVVANPATSEGSQQLCGFGVEQPGTWKGVTIKPARSDDHIPLRE</sequence>
<dbReference type="EMBL" id="JARBHB010000014">
    <property type="protein sequence ID" value="KAJ8868511.1"/>
    <property type="molecule type" value="Genomic_DNA"/>
</dbReference>